<sequence length="214" mass="24716">MCSRKKKQEKLKQVDHIMNKLKPYWGCNMLMIMMEYYIYEFFALDFLKTIPEPPASIGMVSTSHFQLVIKKCKYSFNVYSRIIGPSGSTIQAIQRFSGCQLKVKSTETCDLYVNMVTVACENVAKWRFEKAKEAISYVLQNKNDQVSSNQRAEQMVRNRCREIQRAKNAYGPGIFNPNDNAMIEENEENGNETQSAAILEDFSNETGNHDHEHQ</sequence>
<keyword evidence="6" id="KW-1185">Reference proteome</keyword>
<evidence type="ECO:0000313" key="6">
    <source>
        <dbReference type="Proteomes" id="UP001558632"/>
    </source>
</evidence>
<feature type="domain" description="K Homology" evidence="4">
    <location>
        <begin position="70"/>
        <end position="143"/>
    </location>
</feature>
<dbReference type="SMART" id="SM00322">
    <property type="entry name" value="KH"/>
    <property type="match status" value="1"/>
</dbReference>
<proteinExistence type="predicted"/>
<gene>
    <name evidence="5" type="ORF">TSPI_08934</name>
</gene>
<keyword evidence="3" id="KW-1133">Transmembrane helix</keyword>
<evidence type="ECO:0000256" key="1">
    <source>
        <dbReference type="PROSITE-ProRule" id="PRU00117"/>
    </source>
</evidence>
<feature type="region of interest" description="Disordered" evidence="2">
    <location>
        <begin position="186"/>
        <end position="214"/>
    </location>
</feature>
<dbReference type="EMBL" id="JBEUSY010000360">
    <property type="protein sequence ID" value="KAL1236818.1"/>
    <property type="molecule type" value="Genomic_DNA"/>
</dbReference>
<feature type="transmembrane region" description="Helical" evidence="3">
    <location>
        <begin position="21"/>
        <end position="39"/>
    </location>
</feature>
<dbReference type="Proteomes" id="UP001558632">
    <property type="component" value="Unassembled WGS sequence"/>
</dbReference>
<dbReference type="InterPro" id="IPR004088">
    <property type="entry name" value="KH_dom_type_1"/>
</dbReference>
<dbReference type="InterPro" id="IPR004087">
    <property type="entry name" value="KH_dom"/>
</dbReference>
<reference evidence="5 6" key="1">
    <citation type="submission" date="2024-07" db="EMBL/GenBank/DDBJ databases">
        <title>Enhanced genomic and transcriptomic resources for Trichinella pseudospiralis and T. spiralis underpin the discovery of pronounced molecular differences between stages and species.</title>
        <authorList>
            <person name="Pasi K.K."/>
            <person name="La Rosa G."/>
            <person name="Gomez-Morales M.A."/>
            <person name="Tosini F."/>
            <person name="Sumanam S."/>
            <person name="Young N.D."/>
            <person name="Chang B.C."/>
            <person name="Robin G.B."/>
        </authorList>
    </citation>
    <scope>NUCLEOTIDE SEQUENCE [LARGE SCALE GENOMIC DNA]</scope>
    <source>
        <strain evidence="5">ISS534</strain>
    </source>
</reference>
<organism evidence="5 6">
    <name type="scientific">Trichinella spiralis</name>
    <name type="common">Trichina worm</name>
    <dbReference type="NCBI Taxonomy" id="6334"/>
    <lineage>
        <taxon>Eukaryota</taxon>
        <taxon>Metazoa</taxon>
        <taxon>Ecdysozoa</taxon>
        <taxon>Nematoda</taxon>
        <taxon>Enoplea</taxon>
        <taxon>Dorylaimia</taxon>
        <taxon>Trichinellida</taxon>
        <taxon>Trichinellidae</taxon>
        <taxon>Trichinella</taxon>
    </lineage>
</organism>
<keyword evidence="1" id="KW-0694">RNA-binding</keyword>
<dbReference type="InterPro" id="IPR036612">
    <property type="entry name" value="KH_dom_type_1_sf"/>
</dbReference>
<evidence type="ECO:0000313" key="5">
    <source>
        <dbReference type="EMBL" id="KAL1236818.1"/>
    </source>
</evidence>
<comment type="caution">
    <text evidence="5">The sequence shown here is derived from an EMBL/GenBank/DDBJ whole genome shotgun (WGS) entry which is preliminary data.</text>
</comment>
<evidence type="ECO:0000256" key="3">
    <source>
        <dbReference type="SAM" id="Phobius"/>
    </source>
</evidence>
<dbReference type="PROSITE" id="PS50084">
    <property type="entry name" value="KH_TYPE_1"/>
    <property type="match status" value="1"/>
</dbReference>
<dbReference type="Pfam" id="PF00013">
    <property type="entry name" value="KH_1"/>
    <property type="match status" value="1"/>
</dbReference>
<name>A0ABR3KI60_TRISP</name>
<evidence type="ECO:0000259" key="4">
    <source>
        <dbReference type="SMART" id="SM00322"/>
    </source>
</evidence>
<dbReference type="SUPFAM" id="SSF54791">
    <property type="entry name" value="Eukaryotic type KH-domain (KH-domain type I)"/>
    <property type="match status" value="1"/>
</dbReference>
<accession>A0ABR3KI60</accession>
<dbReference type="Gene3D" id="3.30.1370.10">
    <property type="entry name" value="K Homology domain, type 1"/>
    <property type="match status" value="1"/>
</dbReference>
<keyword evidence="3" id="KW-0472">Membrane</keyword>
<protein>
    <submittedName>
        <fullName evidence="5">Insulin-like growth factor 2 mRNA-binding protein</fullName>
    </submittedName>
</protein>
<evidence type="ECO:0000256" key="2">
    <source>
        <dbReference type="SAM" id="MobiDB-lite"/>
    </source>
</evidence>
<keyword evidence="3" id="KW-0812">Transmembrane</keyword>